<sequence>MDTEAMAARKKVLRTTVRARRTRIYGGSEGAQRRAQESHQLLAHAAPLIERVRAALESGAGADRSGDPSSTLLVAAYHPTPSEADVMPLARRLADLGAQLIFPVAAGHELDWVSWDGTSPFVDSPGRGFGKEPTGQHHGPDALAHAHLVLAPAVAVDRAGTRIGHGAGYYDRALSRISSRTEVVAVVHPDEVLDAGTLPRGEHDVPIPAALTAAGLVCLVTIDGPGAPGSIQGS</sequence>
<dbReference type="EMBL" id="JBHSLN010000016">
    <property type="protein sequence ID" value="MFC5296920.1"/>
    <property type="molecule type" value="Genomic_DNA"/>
</dbReference>
<dbReference type="Proteomes" id="UP001595937">
    <property type="component" value="Unassembled WGS sequence"/>
</dbReference>
<proteinExistence type="inferred from homology"/>
<evidence type="ECO:0000256" key="1">
    <source>
        <dbReference type="ARBA" id="ARBA00010638"/>
    </source>
</evidence>
<comment type="similarity">
    <text evidence="1 4">Belongs to the 5-formyltetrahydrofolate cyclo-ligase family.</text>
</comment>
<gene>
    <name evidence="5" type="ORF">ACFPK8_05305</name>
</gene>
<evidence type="ECO:0000256" key="4">
    <source>
        <dbReference type="RuleBase" id="RU361279"/>
    </source>
</evidence>
<keyword evidence="4" id="KW-0460">Magnesium</keyword>
<comment type="caution">
    <text evidence="5">The sequence shown here is derived from an EMBL/GenBank/DDBJ whole genome shotgun (WGS) entry which is preliminary data.</text>
</comment>
<keyword evidence="4" id="KW-0479">Metal-binding</keyword>
<keyword evidence="5" id="KW-0436">Ligase</keyword>
<dbReference type="SUPFAM" id="SSF100950">
    <property type="entry name" value="NagB/RpiA/CoA transferase-like"/>
    <property type="match status" value="1"/>
</dbReference>
<accession>A0ABW0FF22</accession>
<comment type="catalytic activity">
    <reaction evidence="4">
        <text>(6S)-5-formyl-5,6,7,8-tetrahydrofolate + ATP = (6R)-5,10-methenyltetrahydrofolate + ADP + phosphate</text>
        <dbReference type="Rhea" id="RHEA:10488"/>
        <dbReference type="ChEBI" id="CHEBI:30616"/>
        <dbReference type="ChEBI" id="CHEBI:43474"/>
        <dbReference type="ChEBI" id="CHEBI:57455"/>
        <dbReference type="ChEBI" id="CHEBI:57457"/>
        <dbReference type="ChEBI" id="CHEBI:456216"/>
        <dbReference type="EC" id="6.3.3.2"/>
    </reaction>
</comment>
<dbReference type="Gene3D" id="3.40.50.10420">
    <property type="entry name" value="NagB/RpiA/CoA transferase-like"/>
    <property type="match status" value="1"/>
</dbReference>
<keyword evidence="3 4" id="KW-0067">ATP-binding</keyword>
<dbReference type="GO" id="GO:0030272">
    <property type="term" value="F:5-formyltetrahydrofolate cyclo-ligase activity"/>
    <property type="evidence" value="ECO:0007669"/>
    <property type="project" value="UniProtKB-EC"/>
</dbReference>
<evidence type="ECO:0000313" key="6">
    <source>
        <dbReference type="Proteomes" id="UP001595937"/>
    </source>
</evidence>
<dbReference type="NCBIfam" id="TIGR02727">
    <property type="entry name" value="MTHFS_bact"/>
    <property type="match status" value="1"/>
</dbReference>
<dbReference type="Pfam" id="PF01812">
    <property type="entry name" value="5-FTHF_cyc-lig"/>
    <property type="match status" value="1"/>
</dbReference>
<evidence type="ECO:0000256" key="3">
    <source>
        <dbReference type="ARBA" id="ARBA00022840"/>
    </source>
</evidence>
<dbReference type="InterPro" id="IPR002698">
    <property type="entry name" value="FTHF_cligase"/>
</dbReference>
<dbReference type="InterPro" id="IPR037171">
    <property type="entry name" value="NagB/RpiA_transferase-like"/>
</dbReference>
<reference evidence="6" key="1">
    <citation type="journal article" date="2019" name="Int. J. Syst. Evol. Microbiol.">
        <title>The Global Catalogue of Microorganisms (GCM) 10K type strain sequencing project: providing services to taxonomists for standard genome sequencing and annotation.</title>
        <authorList>
            <consortium name="The Broad Institute Genomics Platform"/>
            <consortium name="The Broad Institute Genome Sequencing Center for Infectious Disease"/>
            <person name="Wu L."/>
            <person name="Ma J."/>
        </authorList>
    </citation>
    <scope>NUCLEOTIDE SEQUENCE [LARGE SCALE GENOMIC DNA]</scope>
    <source>
        <strain evidence="6">CGMCC 1.16455</strain>
    </source>
</reference>
<keyword evidence="2 4" id="KW-0547">Nucleotide-binding</keyword>
<dbReference type="GeneID" id="303295630"/>
<name>A0ABW0FF22_9MICO</name>
<keyword evidence="6" id="KW-1185">Reference proteome</keyword>
<protein>
    <recommendedName>
        <fullName evidence="4">5-formyltetrahydrofolate cyclo-ligase</fullName>
        <ecNumber evidence="4">6.3.3.2</ecNumber>
    </recommendedName>
</protein>
<comment type="cofactor">
    <cofactor evidence="4">
        <name>Mg(2+)</name>
        <dbReference type="ChEBI" id="CHEBI:18420"/>
    </cofactor>
</comment>
<dbReference type="InterPro" id="IPR024185">
    <property type="entry name" value="FTHF_cligase-like_sf"/>
</dbReference>
<dbReference type="EC" id="6.3.3.2" evidence="4"/>
<organism evidence="5 6">
    <name type="scientific">Brachybacterium tyrofermentans</name>
    <dbReference type="NCBI Taxonomy" id="47848"/>
    <lineage>
        <taxon>Bacteria</taxon>
        <taxon>Bacillati</taxon>
        <taxon>Actinomycetota</taxon>
        <taxon>Actinomycetes</taxon>
        <taxon>Micrococcales</taxon>
        <taxon>Dermabacteraceae</taxon>
        <taxon>Brachybacterium</taxon>
    </lineage>
</organism>
<evidence type="ECO:0000313" key="5">
    <source>
        <dbReference type="EMBL" id="MFC5296920.1"/>
    </source>
</evidence>
<dbReference type="PANTHER" id="PTHR23407:SF1">
    <property type="entry name" value="5-FORMYLTETRAHYDROFOLATE CYCLO-LIGASE"/>
    <property type="match status" value="1"/>
</dbReference>
<evidence type="ECO:0000256" key="2">
    <source>
        <dbReference type="ARBA" id="ARBA00022741"/>
    </source>
</evidence>
<dbReference type="RefSeq" id="WP_343921921.1">
    <property type="nucleotide sequence ID" value="NZ_BAAAIR010000003.1"/>
</dbReference>
<dbReference type="PANTHER" id="PTHR23407">
    <property type="entry name" value="ATPASE INHIBITOR/5-FORMYLTETRAHYDROFOLATE CYCLO-LIGASE"/>
    <property type="match status" value="1"/>
</dbReference>